<comment type="cofactor">
    <cofactor evidence="9">
        <name>Mg(2+)</name>
        <dbReference type="ChEBI" id="CHEBI:18420"/>
    </cofactor>
</comment>
<dbReference type="InterPro" id="IPR027408">
    <property type="entry name" value="PNPase/RNase_PH_dom_sf"/>
</dbReference>
<dbReference type="Gene3D" id="2.40.50.140">
    <property type="entry name" value="Nucleic acid-binding proteins"/>
    <property type="match status" value="1"/>
</dbReference>
<feature type="domain" description="S1 motif" evidence="11">
    <location>
        <begin position="633"/>
        <end position="701"/>
    </location>
</feature>
<feature type="binding site" evidence="9">
    <location>
        <position position="497"/>
    </location>
    <ligand>
        <name>Mg(2+)</name>
        <dbReference type="ChEBI" id="CHEBI:18420"/>
    </ligand>
</feature>
<comment type="subcellular location">
    <subcellularLocation>
        <location evidence="1 9">Cytoplasm</location>
    </subcellularLocation>
</comment>
<dbReference type="InterPro" id="IPR012162">
    <property type="entry name" value="PNPase"/>
</dbReference>
<reference evidence="12 13" key="1">
    <citation type="journal article" date="2016" name="Nat. Commun.">
        <title>Thousands of microbial genomes shed light on interconnected biogeochemical processes in an aquifer system.</title>
        <authorList>
            <person name="Anantharaman K."/>
            <person name="Brown C.T."/>
            <person name="Hug L.A."/>
            <person name="Sharon I."/>
            <person name="Castelle C.J."/>
            <person name="Probst A.J."/>
            <person name="Thomas B.C."/>
            <person name="Singh A."/>
            <person name="Wilkins M.J."/>
            <person name="Karaoz U."/>
            <person name="Brodie E.L."/>
            <person name="Williams K.H."/>
            <person name="Hubbard S.S."/>
            <person name="Banfield J.F."/>
        </authorList>
    </citation>
    <scope>NUCLEOTIDE SEQUENCE [LARGE SCALE GENOMIC DNA]</scope>
</reference>
<dbReference type="PROSITE" id="PS50084">
    <property type="entry name" value="KH_TYPE_1"/>
    <property type="match status" value="1"/>
</dbReference>
<evidence type="ECO:0000256" key="5">
    <source>
        <dbReference type="ARBA" id="ARBA00022695"/>
    </source>
</evidence>
<dbReference type="HAMAP" id="MF_01595">
    <property type="entry name" value="PNPase"/>
    <property type="match status" value="1"/>
</dbReference>
<dbReference type="InterPro" id="IPR004088">
    <property type="entry name" value="KH_dom_type_1"/>
</dbReference>
<dbReference type="InterPro" id="IPR003029">
    <property type="entry name" value="S1_domain"/>
</dbReference>
<dbReference type="InterPro" id="IPR012340">
    <property type="entry name" value="NA-bd_OB-fold"/>
</dbReference>
<evidence type="ECO:0000313" key="13">
    <source>
        <dbReference type="Proteomes" id="UP000178336"/>
    </source>
</evidence>
<keyword evidence="7 9" id="KW-0460">Magnesium</keyword>
<keyword evidence="4 9" id="KW-0808">Transferase</keyword>
<feature type="compositionally biased region" description="Basic and acidic residues" evidence="10">
    <location>
        <begin position="708"/>
        <end position="748"/>
    </location>
</feature>
<dbReference type="SUPFAM" id="SSF54211">
    <property type="entry name" value="Ribosomal protein S5 domain 2-like"/>
    <property type="match status" value="2"/>
</dbReference>
<evidence type="ECO:0000256" key="9">
    <source>
        <dbReference type="HAMAP-Rule" id="MF_01595"/>
    </source>
</evidence>
<comment type="catalytic activity">
    <reaction evidence="9">
        <text>RNA(n+1) + phosphate = RNA(n) + a ribonucleoside 5'-diphosphate</text>
        <dbReference type="Rhea" id="RHEA:22096"/>
        <dbReference type="Rhea" id="RHEA-COMP:14527"/>
        <dbReference type="Rhea" id="RHEA-COMP:17342"/>
        <dbReference type="ChEBI" id="CHEBI:43474"/>
        <dbReference type="ChEBI" id="CHEBI:57930"/>
        <dbReference type="ChEBI" id="CHEBI:140395"/>
        <dbReference type="EC" id="2.7.7.8"/>
    </reaction>
</comment>
<dbReference type="InterPro" id="IPR001247">
    <property type="entry name" value="ExoRNase_PH_dom1"/>
</dbReference>
<dbReference type="InterPro" id="IPR015847">
    <property type="entry name" value="ExoRNase_PH_dom2"/>
</dbReference>
<dbReference type="EC" id="2.7.7.8" evidence="9"/>
<feature type="binding site" evidence="9">
    <location>
        <position position="503"/>
    </location>
    <ligand>
        <name>Mg(2+)</name>
        <dbReference type="ChEBI" id="CHEBI:18420"/>
    </ligand>
</feature>
<dbReference type="EMBL" id="MFBN01000002">
    <property type="protein sequence ID" value="OGD96027.1"/>
    <property type="molecule type" value="Genomic_DNA"/>
</dbReference>
<keyword evidence="5 9" id="KW-0548">Nucleotidyltransferase</keyword>
<keyword evidence="6 9" id="KW-0479">Metal-binding</keyword>
<comment type="caution">
    <text evidence="12">The sequence shown here is derived from an EMBL/GenBank/DDBJ whole genome shotgun (WGS) entry which is preliminary data.</text>
</comment>
<dbReference type="SUPFAM" id="SSF50249">
    <property type="entry name" value="Nucleic acid-binding proteins"/>
    <property type="match status" value="1"/>
</dbReference>
<evidence type="ECO:0000256" key="8">
    <source>
        <dbReference type="ARBA" id="ARBA00022884"/>
    </source>
</evidence>
<dbReference type="InterPro" id="IPR004087">
    <property type="entry name" value="KH_dom"/>
</dbReference>
<dbReference type="Pfam" id="PF01138">
    <property type="entry name" value="RNase_PH"/>
    <property type="match status" value="2"/>
</dbReference>
<dbReference type="FunFam" id="2.40.50.140:FF:000023">
    <property type="entry name" value="Polyribonucleotide nucleotidyltransferase"/>
    <property type="match status" value="1"/>
</dbReference>
<dbReference type="AlphaFoldDB" id="A0A1F5GW78"/>
<dbReference type="NCBIfam" id="NF008805">
    <property type="entry name" value="PRK11824.1"/>
    <property type="match status" value="1"/>
</dbReference>
<evidence type="ECO:0000256" key="2">
    <source>
        <dbReference type="ARBA" id="ARBA00007404"/>
    </source>
</evidence>
<dbReference type="Pfam" id="PF03725">
    <property type="entry name" value="RNase_PH_C"/>
    <property type="match status" value="2"/>
</dbReference>
<dbReference type="PANTHER" id="PTHR11252">
    <property type="entry name" value="POLYRIBONUCLEOTIDE NUCLEOTIDYLTRANSFERASE"/>
    <property type="match status" value="1"/>
</dbReference>
<dbReference type="GO" id="GO:0006402">
    <property type="term" value="P:mRNA catabolic process"/>
    <property type="evidence" value="ECO:0007669"/>
    <property type="project" value="UniProtKB-UniRule"/>
</dbReference>
<dbReference type="GO" id="GO:0000175">
    <property type="term" value="F:3'-5'-RNA exonuclease activity"/>
    <property type="evidence" value="ECO:0007669"/>
    <property type="project" value="TreeGrafter"/>
</dbReference>
<dbReference type="SMART" id="SM00322">
    <property type="entry name" value="KH"/>
    <property type="match status" value="1"/>
</dbReference>
<feature type="region of interest" description="Disordered" evidence="10">
    <location>
        <begin position="707"/>
        <end position="748"/>
    </location>
</feature>
<dbReference type="InterPro" id="IPR036345">
    <property type="entry name" value="ExoRNase_PH_dom2_sf"/>
</dbReference>
<dbReference type="FunFam" id="3.30.230.70:FF:000001">
    <property type="entry name" value="Polyribonucleotide nucleotidyltransferase"/>
    <property type="match status" value="1"/>
</dbReference>
<dbReference type="STRING" id="1797724.A3A48_00125"/>
<dbReference type="PROSITE" id="PS50126">
    <property type="entry name" value="S1"/>
    <property type="match status" value="1"/>
</dbReference>
<sequence length="748" mass="82573">MQKLVRKELNLAGHKLILETGELASQANAAVLTSYGDTVVLATVVSKEAPPDIGFFPLAVDYEERLYAGGKISTSRFIKREGRPSEEAILTARLIDRSIRPLFPGDFQAEVQVVITVLSVDLENDPDIVSLIAASAALSISDIPWDGPIAGLRVGRQNGGYILNPTEEEKTFSSLDLVLVTRKEEVVMIEASANEIDEKSFAQAIKFGLDQGKEILKFINEFSKEAGKAKVKYEIPKIDKKVEDDIRHFINEKIIKDLANPEVSQDEDWFSASLTKLEEKYIEDSQDNKNNQTQNITSKILSNILNEAVTEKLRDQILSNKKRIDGRTPDDLREISTKVGILPRTHGSGFFQRGETQILSIATLASPALEQLIEGMIREGTKRYMHHYNFPPFSAGEVKRLGPPGRREIGHGALAEKALMPVLPSADIFPYTVRIVSEVLSSAGSTSMASACGSTLALMDAGVPIKEPVAGISIGLVIDKNDHSKYVTLTDIAYQEDAQGDMDFKVAGTKNGITVVQMDIKLNGISIEILEEALTKAKKARLVIIEKILKTIPNAREKISKYAPTVIIVKINPSKIGEVIGSGGRVINRIIAETGAAIDINDKGEVTITSRDAQACKKAADWVEGIVKEPQVGEEYEGMVKRILPFGAMVEISPGKEGLVHISQIAQYHVNKVEDVLKIGQTVKVKVIELDEQGRINLSMKFGVNDQDSVRDGSIKHDKFKRPYPDYKKDPQRRERQGRFDKARRNRS</sequence>
<dbReference type="GO" id="GO:0006396">
    <property type="term" value="P:RNA processing"/>
    <property type="evidence" value="ECO:0007669"/>
    <property type="project" value="InterPro"/>
</dbReference>
<dbReference type="GO" id="GO:0004654">
    <property type="term" value="F:polyribonucleotide nucleotidyltransferase activity"/>
    <property type="evidence" value="ECO:0007669"/>
    <property type="project" value="UniProtKB-UniRule"/>
</dbReference>
<dbReference type="CDD" id="cd02393">
    <property type="entry name" value="KH-I_PNPase"/>
    <property type="match status" value="1"/>
</dbReference>
<dbReference type="Pfam" id="PF00575">
    <property type="entry name" value="S1"/>
    <property type="match status" value="1"/>
</dbReference>
<protein>
    <recommendedName>
        <fullName evidence="9">Polyribonucleotide nucleotidyltransferase</fullName>
        <ecNumber evidence="9">2.7.7.8</ecNumber>
    </recommendedName>
    <alternativeName>
        <fullName evidence="9">Polynucleotide phosphorylase</fullName>
        <shortName evidence="9">PNPase</shortName>
    </alternativeName>
</protein>
<dbReference type="PANTHER" id="PTHR11252:SF0">
    <property type="entry name" value="POLYRIBONUCLEOTIDE NUCLEOTIDYLTRANSFERASE 1, MITOCHONDRIAL"/>
    <property type="match status" value="1"/>
</dbReference>
<name>A0A1F5GW78_9BACT</name>
<dbReference type="Proteomes" id="UP000178336">
    <property type="component" value="Unassembled WGS sequence"/>
</dbReference>
<evidence type="ECO:0000256" key="7">
    <source>
        <dbReference type="ARBA" id="ARBA00022842"/>
    </source>
</evidence>
<dbReference type="InterPro" id="IPR036456">
    <property type="entry name" value="PNPase_PH_RNA-bd_sf"/>
</dbReference>
<dbReference type="SUPFAM" id="SSF55666">
    <property type="entry name" value="Ribonuclease PH domain 2-like"/>
    <property type="match status" value="2"/>
</dbReference>
<keyword evidence="3 9" id="KW-0963">Cytoplasm</keyword>
<dbReference type="SUPFAM" id="SSF54791">
    <property type="entry name" value="Eukaryotic type KH-domain (KH-domain type I)"/>
    <property type="match status" value="1"/>
</dbReference>
<evidence type="ECO:0000256" key="4">
    <source>
        <dbReference type="ARBA" id="ARBA00022679"/>
    </source>
</evidence>
<dbReference type="GO" id="GO:0000287">
    <property type="term" value="F:magnesium ion binding"/>
    <property type="evidence" value="ECO:0007669"/>
    <property type="project" value="UniProtKB-UniRule"/>
</dbReference>
<dbReference type="CDD" id="cd04472">
    <property type="entry name" value="S1_PNPase"/>
    <property type="match status" value="1"/>
</dbReference>
<dbReference type="SUPFAM" id="SSF46915">
    <property type="entry name" value="Polynucleotide phosphorylase/guanosine pentaphosphate synthase (PNPase/GPSI), domain 3"/>
    <property type="match status" value="1"/>
</dbReference>
<evidence type="ECO:0000259" key="11">
    <source>
        <dbReference type="PROSITE" id="PS50126"/>
    </source>
</evidence>
<dbReference type="GO" id="GO:0005829">
    <property type="term" value="C:cytosol"/>
    <property type="evidence" value="ECO:0007669"/>
    <property type="project" value="TreeGrafter"/>
</dbReference>
<dbReference type="GO" id="GO:0003723">
    <property type="term" value="F:RNA binding"/>
    <property type="evidence" value="ECO:0007669"/>
    <property type="project" value="UniProtKB-UniRule"/>
</dbReference>
<dbReference type="Pfam" id="PF00013">
    <property type="entry name" value="KH_1"/>
    <property type="match status" value="1"/>
</dbReference>
<dbReference type="NCBIfam" id="TIGR03591">
    <property type="entry name" value="polynuc_phos"/>
    <property type="match status" value="1"/>
</dbReference>
<dbReference type="SMART" id="SM00316">
    <property type="entry name" value="S1"/>
    <property type="match status" value="1"/>
</dbReference>
<comment type="function">
    <text evidence="9">Involved in mRNA degradation. Catalyzes the phosphorolysis of single-stranded polyribonucleotides processively in the 3'- to 5'-direction.</text>
</comment>
<gene>
    <name evidence="9" type="primary">pnp</name>
    <name evidence="12" type="ORF">A3A48_00125</name>
</gene>
<dbReference type="Gene3D" id="3.30.230.70">
    <property type="entry name" value="GHMP Kinase, N-terminal domain"/>
    <property type="match status" value="2"/>
</dbReference>
<dbReference type="PIRSF" id="PIRSF005499">
    <property type="entry name" value="PNPase"/>
    <property type="match status" value="1"/>
</dbReference>
<dbReference type="FunFam" id="3.30.1370.10:FF:000001">
    <property type="entry name" value="Polyribonucleotide nucleotidyltransferase"/>
    <property type="match status" value="1"/>
</dbReference>
<dbReference type="InterPro" id="IPR020568">
    <property type="entry name" value="Ribosomal_Su5_D2-typ_SF"/>
</dbReference>
<evidence type="ECO:0000256" key="1">
    <source>
        <dbReference type="ARBA" id="ARBA00004496"/>
    </source>
</evidence>
<evidence type="ECO:0000256" key="3">
    <source>
        <dbReference type="ARBA" id="ARBA00022490"/>
    </source>
</evidence>
<proteinExistence type="inferred from homology"/>
<evidence type="ECO:0000256" key="10">
    <source>
        <dbReference type="SAM" id="MobiDB-lite"/>
    </source>
</evidence>
<evidence type="ECO:0000256" key="6">
    <source>
        <dbReference type="ARBA" id="ARBA00022723"/>
    </source>
</evidence>
<dbReference type="CDD" id="cd11364">
    <property type="entry name" value="RNase_PH_PNPase_2"/>
    <property type="match status" value="1"/>
</dbReference>
<dbReference type="Gene3D" id="3.30.1370.10">
    <property type="entry name" value="K Homology domain, type 1"/>
    <property type="match status" value="1"/>
</dbReference>
<dbReference type="InterPro" id="IPR036612">
    <property type="entry name" value="KH_dom_type_1_sf"/>
</dbReference>
<dbReference type="CDD" id="cd11363">
    <property type="entry name" value="RNase_PH_PNPase_1"/>
    <property type="match status" value="1"/>
</dbReference>
<organism evidence="12 13">
    <name type="scientific">Candidatus Curtissbacteria bacterium RIFCSPLOWO2_01_FULL_37_9</name>
    <dbReference type="NCBI Taxonomy" id="1797724"/>
    <lineage>
        <taxon>Bacteria</taxon>
        <taxon>Candidatus Curtissiibacteriota</taxon>
    </lineage>
</organism>
<comment type="similarity">
    <text evidence="2 9">Belongs to the polyribonucleotide nucleotidyltransferase family.</text>
</comment>
<evidence type="ECO:0000313" key="12">
    <source>
        <dbReference type="EMBL" id="OGD96027.1"/>
    </source>
</evidence>
<accession>A0A1F5GW78</accession>
<keyword evidence="8 9" id="KW-0694">RNA-binding</keyword>